<feature type="binding site" evidence="4">
    <location>
        <begin position="148"/>
        <end position="149"/>
    </location>
    <ligand>
        <name>dUMP</name>
        <dbReference type="ChEBI" id="CHEBI:246422"/>
        <note>ligand shared between dimeric partners</note>
    </ligand>
</feature>
<dbReference type="GO" id="GO:0005829">
    <property type="term" value="C:cytosol"/>
    <property type="evidence" value="ECO:0007669"/>
    <property type="project" value="TreeGrafter"/>
</dbReference>
<feature type="binding site" evidence="4">
    <location>
        <position position="330"/>
    </location>
    <ligand>
        <name>(6R)-5,10-methylene-5,6,7,8-tetrahydrofolate</name>
        <dbReference type="ChEBI" id="CHEBI:15636"/>
    </ligand>
</feature>
<organism evidence="6 7">
    <name type="scientific">Halodesulfurarchaeum formicicum</name>
    <dbReference type="NCBI Taxonomy" id="1873524"/>
    <lineage>
        <taxon>Archaea</taxon>
        <taxon>Methanobacteriati</taxon>
        <taxon>Methanobacteriota</taxon>
        <taxon>Stenosarchaea group</taxon>
        <taxon>Halobacteria</taxon>
        <taxon>Halobacteriales</taxon>
        <taxon>Halobacteriaceae</taxon>
        <taxon>Halodesulfurarchaeum</taxon>
    </lineage>
</organism>
<comment type="function">
    <text evidence="4">Catalyzes the reductive methylation of 2'-deoxyuridine-5'-monophosphate (dUMP) to 2'-deoxythymidine-5'-monophosphate (dTMP) while utilizing 5,10-methylenetetrahydrofolate (mTHF) as the methyl donor and reductant in the reaction, yielding dihydrofolate (DHF) as a by-product. This enzymatic reaction provides an intracellular de novo source of dTMP, an essential precursor for DNA biosynthesis.</text>
</comment>
<dbReference type="GeneID" id="29828052"/>
<comment type="pathway">
    <text evidence="4">Pyrimidine metabolism; dTTP biosynthesis.</text>
</comment>
<dbReference type="Pfam" id="PF00303">
    <property type="entry name" value="Thymidylat_synt"/>
    <property type="match status" value="1"/>
</dbReference>
<feature type="domain" description="Thymidylate synthase/dCMP hydroxymethylase" evidence="5">
    <location>
        <begin position="2"/>
        <end position="330"/>
    </location>
</feature>
<dbReference type="CDD" id="cd00351">
    <property type="entry name" value="TS_Pyrimidine_HMase"/>
    <property type="match status" value="1"/>
</dbReference>
<dbReference type="EMBL" id="CP016070">
    <property type="protein sequence ID" value="AOW79240.1"/>
    <property type="molecule type" value="Genomic_DNA"/>
</dbReference>
<dbReference type="GO" id="GO:0004799">
    <property type="term" value="F:thymidylate synthase activity"/>
    <property type="evidence" value="ECO:0007669"/>
    <property type="project" value="UniProtKB-UniRule"/>
</dbReference>
<comment type="similarity">
    <text evidence="4">Belongs to the thymidylate synthase family. Bacterial-type ThyA subfamily.</text>
</comment>
<feature type="active site" description="Nucleophile" evidence="4">
    <location>
        <position position="168"/>
    </location>
</feature>
<dbReference type="PANTHER" id="PTHR11548">
    <property type="entry name" value="THYMIDYLATE SYNTHASE 1"/>
    <property type="match status" value="1"/>
</dbReference>
<dbReference type="InterPro" id="IPR036926">
    <property type="entry name" value="Thymidate_synth/dCMP_Mease_sf"/>
</dbReference>
<evidence type="ECO:0000313" key="6">
    <source>
        <dbReference type="EMBL" id="AOW79240.1"/>
    </source>
</evidence>
<dbReference type="InterPro" id="IPR045097">
    <property type="entry name" value="Thymidate_synth/dCMP_Mease"/>
</dbReference>
<dbReference type="RefSeq" id="WP_070364027.1">
    <property type="nucleotide sequence ID" value="NZ_CP016070.1"/>
</dbReference>
<reference evidence="6 7" key="1">
    <citation type="submission" date="2016-06" db="EMBL/GenBank/DDBJ databases">
        <title>Discovery of anaerobic lithoheterotrophic haloarchaeon capable of sulfur respiration by hydrogen and formate.</title>
        <authorList>
            <person name="Sorokin D.Y."/>
            <person name="Kublanov I.V."/>
            <person name="Roman P."/>
            <person name="Sinninghe Damste J.S."/>
            <person name="Golyshin P.N."/>
            <person name="Rojo D."/>
            <person name="Ciordia S."/>
            <person name="Mena Md.C."/>
            <person name="Ferrer M."/>
            <person name="Smedile F."/>
            <person name="Messina E."/>
            <person name="La Cono V."/>
            <person name="Yakimov M.M."/>
        </authorList>
    </citation>
    <scope>NUCLEOTIDE SEQUENCE [LARGE SCALE GENOMIC DNA]</scope>
    <source>
        <strain evidence="6 7">HTSR1</strain>
    </source>
</reference>
<evidence type="ECO:0000313" key="7">
    <source>
        <dbReference type="Proteomes" id="UP000185608"/>
    </source>
</evidence>
<comment type="caution">
    <text evidence="4">Lacks conserved residue(s) required for the propagation of feature annotation.</text>
</comment>
<dbReference type="PATRIC" id="fig|1855411.3.peg.29"/>
<proteinExistence type="inferred from homology"/>
<comment type="subcellular location">
    <subcellularLocation>
        <location evidence="4">Cytoplasm</location>
    </subcellularLocation>
</comment>
<dbReference type="PANTHER" id="PTHR11548:SF1">
    <property type="entry name" value="THYMIDYLATE SYNTHASE 1"/>
    <property type="match status" value="1"/>
</dbReference>
<keyword evidence="3 4" id="KW-0808">Transferase</keyword>
<dbReference type="UniPathway" id="UPA00575"/>
<dbReference type="EC" id="2.1.1.45" evidence="1 4"/>
<feature type="binding site" description="in other chain" evidence="4">
    <location>
        <begin position="229"/>
        <end position="231"/>
    </location>
    <ligand>
        <name>dUMP</name>
        <dbReference type="ChEBI" id="CHEBI:246422"/>
        <note>ligand shared between dimeric partners</note>
    </ligand>
</feature>
<evidence type="ECO:0000256" key="4">
    <source>
        <dbReference type="HAMAP-Rule" id="MF_00008"/>
    </source>
</evidence>
<dbReference type="InterPro" id="IPR023451">
    <property type="entry name" value="Thymidate_synth/dCMP_Mease_dom"/>
</dbReference>
<dbReference type="HAMAP" id="MF_00008">
    <property type="entry name" value="Thymidy_synth_bact"/>
    <property type="match status" value="1"/>
</dbReference>
<protein>
    <recommendedName>
        <fullName evidence="1 4">Thymidylate synthase</fullName>
        <shortName evidence="4">TS</shortName>
        <shortName evidence="4">TSase</shortName>
        <ecNumber evidence="1 4">2.1.1.45</ecNumber>
    </recommendedName>
</protein>
<evidence type="ECO:0000259" key="5">
    <source>
        <dbReference type="Pfam" id="PF00303"/>
    </source>
</evidence>
<evidence type="ECO:0000256" key="3">
    <source>
        <dbReference type="ARBA" id="ARBA00022679"/>
    </source>
</evidence>
<feature type="binding site" description="in other chain" evidence="4">
    <location>
        <position position="21"/>
    </location>
    <ligand>
        <name>dUMP</name>
        <dbReference type="ChEBI" id="CHEBI:246422"/>
        <note>ligand shared between dimeric partners</note>
    </ligand>
</feature>
<dbReference type="Gene3D" id="3.30.572.10">
    <property type="entry name" value="Thymidylate synthase/dCMP hydroxymethylase domain"/>
    <property type="match status" value="2"/>
</dbReference>
<dbReference type="GO" id="GO:0032259">
    <property type="term" value="P:methylation"/>
    <property type="evidence" value="ECO:0007669"/>
    <property type="project" value="UniProtKB-KW"/>
</dbReference>
<feature type="binding site" description="in other chain" evidence="4">
    <location>
        <position position="199"/>
    </location>
    <ligand>
        <name>dUMP</name>
        <dbReference type="ChEBI" id="CHEBI:246422"/>
        <note>ligand shared between dimeric partners</note>
    </ligand>
</feature>
<dbReference type="KEGG" id="halh:HTSR_0030"/>
<evidence type="ECO:0000256" key="2">
    <source>
        <dbReference type="ARBA" id="ARBA00022603"/>
    </source>
</evidence>
<dbReference type="GO" id="GO:0006231">
    <property type="term" value="P:dTMP biosynthetic process"/>
    <property type="evidence" value="ECO:0007669"/>
    <property type="project" value="UniProtKB-UniRule"/>
</dbReference>
<gene>
    <name evidence="4" type="primary">thyA</name>
    <name evidence="6" type="ORF">HTSR_0030</name>
</gene>
<name>A0A1D8S1K9_9EURY</name>
<comment type="catalytic activity">
    <reaction evidence="4">
        <text>dUMP + (6R)-5,10-methylene-5,6,7,8-tetrahydrofolate = 7,8-dihydrofolate + dTMP</text>
        <dbReference type="Rhea" id="RHEA:12104"/>
        <dbReference type="ChEBI" id="CHEBI:15636"/>
        <dbReference type="ChEBI" id="CHEBI:57451"/>
        <dbReference type="ChEBI" id="CHEBI:63528"/>
        <dbReference type="ChEBI" id="CHEBI:246422"/>
        <dbReference type="EC" id="2.1.1.45"/>
    </reaction>
</comment>
<comment type="subunit">
    <text evidence="4">Homodimer.</text>
</comment>
<dbReference type="AlphaFoldDB" id="A0A1D8S1K9"/>
<sequence length="331" mass="37165">MQQYLDLVESVLRTGTYEENRTGVDTLADFSQHYTVDLQAGFPLLTTKDLSRARWNSLVQELLWYLSGEEHIRALREETGIWDAWADEAGHLDTAYGRFWRRYPVPAEADRLPGESWPDPDSQYLNEEGTFDQIAYVLDGLQHNPESRRLVVNAWHPANAADSTLPPCHYTFVFNVQDGRLNTHLQQRSGDIALGIPFNIASYALLTHAVANQVGLPVGEFGHSIVDAHIYLGKGERGSWYEDHAAELRERVSAVEEKAEYAAIREWIEATAPPDPEGYDHVPGLLTQLTRTPRDRPEIEIADRPLDSLTAADITLSGYDPAPAIDFAVAE</sequence>
<feature type="binding site" description="in other chain" evidence="4">
    <location>
        <begin position="188"/>
        <end position="191"/>
    </location>
    <ligand>
        <name>dUMP</name>
        <dbReference type="ChEBI" id="CHEBI:246422"/>
        <note>ligand shared between dimeric partners</note>
    </ligand>
</feature>
<keyword evidence="2 4" id="KW-0489">Methyltransferase</keyword>
<dbReference type="SUPFAM" id="SSF55831">
    <property type="entry name" value="Thymidylate synthase/dCMP hydroxymethylase"/>
    <property type="match status" value="1"/>
</dbReference>
<accession>A0A1D8S1K9</accession>
<keyword evidence="4" id="KW-0545">Nucleotide biosynthesis</keyword>
<keyword evidence="4" id="KW-0963">Cytoplasm</keyword>
<dbReference type="NCBIfam" id="TIGR03284">
    <property type="entry name" value="thym_sym"/>
    <property type="match status" value="1"/>
</dbReference>
<dbReference type="InterPro" id="IPR000398">
    <property type="entry name" value="Thymidylate_synthase"/>
</dbReference>
<dbReference type="Proteomes" id="UP000185608">
    <property type="component" value="Chromosome"/>
</dbReference>
<feature type="binding site" evidence="4">
    <location>
        <position position="191"/>
    </location>
    <ligand>
        <name>(6R)-5,10-methylene-5,6,7,8-tetrahydrofolate</name>
        <dbReference type="ChEBI" id="CHEBI:15636"/>
    </ligand>
</feature>
<dbReference type="GO" id="GO:0006235">
    <property type="term" value="P:dTTP biosynthetic process"/>
    <property type="evidence" value="ECO:0007669"/>
    <property type="project" value="UniProtKB-UniRule"/>
</dbReference>
<evidence type="ECO:0000256" key="1">
    <source>
        <dbReference type="ARBA" id="ARBA00011947"/>
    </source>
</evidence>
<dbReference type="STRING" id="1873524.HSR6_0030"/>
<dbReference type="PRINTS" id="PR00108">
    <property type="entry name" value="THYMDSNTHASE"/>
</dbReference>